<gene>
    <name evidence="2" type="ORF">QE210_18085</name>
</gene>
<evidence type="ECO:0000256" key="1">
    <source>
        <dbReference type="SAM" id="Phobius"/>
    </source>
</evidence>
<geneLocation type="plasmid" evidence="2 3">
    <name>paPv1</name>
</geneLocation>
<feature type="transmembrane region" description="Helical" evidence="1">
    <location>
        <begin position="27"/>
        <end position="47"/>
    </location>
</feature>
<dbReference type="Proteomes" id="UP001177595">
    <property type="component" value="Plasmid paPv1"/>
</dbReference>
<dbReference type="AlphaFoldDB" id="A0AA95GUV9"/>
<dbReference type="EMBL" id="CP123505">
    <property type="protein sequence ID" value="WGM03314.1"/>
    <property type="molecule type" value="Genomic_DNA"/>
</dbReference>
<evidence type="ECO:0000313" key="3">
    <source>
        <dbReference type="Proteomes" id="UP001177595"/>
    </source>
</evidence>
<protein>
    <submittedName>
        <fullName evidence="2">Uncharacterized protein</fullName>
    </submittedName>
</protein>
<evidence type="ECO:0000313" key="2">
    <source>
        <dbReference type="EMBL" id="WGM03314.1"/>
    </source>
</evidence>
<keyword evidence="1" id="KW-1133">Transmembrane helix</keyword>
<keyword evidence="1" id="KW-0812">Transmembrane</keyword>
<reference evidence="2" key="1">
    <citation type="submission" date="2023-04" db="EMBL/GenBank/DDBJ databases">
        <title>Genome dynamics across the evolutionary transition to endosymbiosis.</title>
        <authorList>
            <person name="Siozios S."/>
            <person name="Nadal-Jimenez P."/>
            <person name="Azagi T."/>
            <person name="Sprong H."/>
            <person name="Frost C.L."/>
            <person name="Parratt S.R."/>
            <person name="Taylor G."/>
            <person name="Brettell L."/>
            <person name="Lew K.C."/>
            <person name="Croft L."/>
            <person name="King K.C."/>
            <person name="Brockhurst M.A."/>
            <person name="Hypsa V."/>
            <person name="Novakova E."/>
            <person name="Darby A.C."/>
            <person name="Hurst G.D.D."/>
        </authorList>
    </citation>
    <scope>NUCLEOTIDE SEQUENCE</scope>
    <source>
        <strain evidence="2">APv</strain>
        <plasmid evidence="2">paPv1</plasmid>
    </source>
</reference>
<keyword evidence="1" id="KW-0472">Membrane</keyword>
<name>A0AA95GUV9_9GAMM</name>
<keyword evidence="2" id="KW-0614">Plasmid</keyword>
<organism evidence="2 3">
    <name type="scientific">Arsenophonus nasoniae</name>
    <name type="common">son-killer infecting Nasonia vitripennis</name>
    <dbReference type="NCBI Taxonomy" id="638"/>
    <lineage>
        <taxon>Bacteria</taxon>
        <taxon>Pseudomonadati</taxon>
        <taxon>Pseudomonadota</taxon>
        <taxon>Gammaproteobacteria</taxon>
        <taxon>Enterobacterales</taxon>
        <taxon>Morganellaceae</taxon>
        <taxon>Arsenophonus</taxon>
    </lineage>
</organism>
<accession>A0AA95GUV9</accession>
<proteinExistence type="predicted"/>
<dbReference type="RefSeq" id="WP_280626459.1">
    <property type="nucleotide sequence ID" value="NZ_CP123505.1"/>
</dbReference>
<sequence>MSRFTTNILGVIHHGVEYTLKLIKNGFFYLPVIFFWLTMMFFSAGHLSTDEGFKFSKVSQAIDEGWQLLEPVFRLSLCITLILCVLQFAIRLFRRNSDRTPLTKEE</sequence>
<feature type="transmembrane region" description="Helical" evidence="1">
    <location>
        <begin position="72"/>
        <end position="93"/>
    </location>
</feature>